<dbReference type="InterPro" id="IPR006162">
    <property type="entry name" value="Ppantetheine_attach_site"/>
</dbReference>
<dbReference type="InterPro" id="IPR010071">
    <property type="entry name" value="AA_adenyl_dom"/>
</dbReference>
<keyword evidence="3" id="KW-0597">Phosphoprotein</keyword>
<dbReference type="InterPro" id="IPR045851">
    <property type="entry name" value="AMP-bd_C_sf"/>
</dbReference>
<sequence length="1049" mass="117242">METTCVQRGIYISQCQSPMSDLFNVGGFARIKSCIDVDAFKAAINLLLKRHEILRAHVTDRSSEVLSFEEGTPANIGFIDFSTCESADEQALSWMQEDFHVSMWDTGQLFRTTIIKVHDQLFYWYIKVHHLIVDGYSMSLMFEETASIYQQLMAGKDAVAQSPVRQYAAYAAQEKVYLASDSASLDRAWWKAYAIDTRPDIIHAGHPTAGGKRKALQSRRHTEVVSRDLAGKISAFAQQRHISAAQYMLAVFALAISRLFQQLHLVVGLPVLNRRSEDKTTIGPFLNVLSLVLNAGSDPAFEEWLDVVGKECRGIYRHSKLPASEVLDMTDRQRPLYNILFSYQHFHFDSRFHDVPAEINMLGRNEQEEGLVVQILDYQSGQPACMHFEYRESYLTREQVSSLSAVYVQLLETCIDHTQQRILQIPILPAVPPTYAAWMAGPSSQGRIKHILVALSEQTLLQKNRTALICQKQTYSYEQISYASDVLAHRLMAVYAAHPEERRIVGIHLERSAGMVVAILAVLKSGGCYVPIDINLPSERMAYIISDSGLQTVITTAHLWENRQHLTARSMFVDRIMDEEHTGNVSPLPLPDIGAPAYLMYTSGSTGKPKGVVISHAALANFLSAMQHELKINEQDSVMAVTNISFDISILELLLPLVCGGRVHMITEQEMRDPLTFARSVATSGITFIQGTPSLFRLLISAGWEGISSATILCGGEPIDMTLARELMRRGKTVWNMYGPTETTVWSAMHRLQPDDEKIYIGKPILNTDILILDQYGHILPPGYIGEIGIGGAGLSSGYHYQPGLTNEKFIPHPLRPGEKIYRTGDIGRWTNGLLEILGRNDEQVKIRGHRVETGEIAHQICQYPGVDQAAVLVVQSGSDDSELWAFYTAQQEVPVNSLLLHLRSLLPAFMCPQYFTRLPTFPLTPNGKIDRKALLEGGYPKLPAIMEYVPPNTPEEVLLARLWEELLSQHQVGINDNFFELGGHSLKATRLISAIISETGLAITLADVFEYPTIRSLAARMTLLGWIRQEYTSGVQTLSVNNNISISI</sequence>
<dbReference type="SUPFAM" id="SSF52777">
    <property type="entry name" value="CoA-dependent acyltransferases"/>
    <property type="match status" value="2"/>
</dbReference>
<dbReference type="PROSITE" id="PS50075">
    <property type="entry name" value="CARRIER"/>
    <property type="match status" value="1"/>
</dbReference>
<comment type="cofactor">
    <cofactor evidence="1">
        <name>pantetheine 4'-phosphate</name>
        <dbReference type="ChEBI" id="CHEBI:47942"/>
    </cofactor>
</comment>
<dbReference type="Gene3D" id="3.30.559.10">
    <property type="entry name" value="Chloramphenicol acetyltransferase-like domain"/>
    <property type="match status" value="1"/>
</dbReference>
<evidence type="ECO:0000256" key="2">
    <source>
        <dbReference type="ARBA" id="ARBA00022450"/>
    </source>
</evidence>
<evidence type="ECO:0000313" key="6">
    <source>
        <dbReference type="Proteomes" id="UP000812961"/>
    </source>
</evidence>
<evidence type="ECO:0000256" key="3">
    <source>
        <dbReference type="ARBA" id="ARBA00022553"/>
    </source>
</evidence>
<dbReference type="Pfam" id="PF00501">
    <property type="entry name" value="AMP-binding"/>
    <property type="match status" value="1"/>
</dbReference>
<dbReference type="SUPFAM" id="SSF56801">
    <property type="entry name" value="Acetyl-CoA synthetase-like"/>
    <property type="match status" value="1"/>
</dbReference>
<evidence type="ECO:0000259" key="4">
    <source>
        <dbReference type="PROSITE" id="PS50075"/>
    </source>
</evidence>
<dbReference type="Gene3D" id="3.30.559.30">
    <property type="entry name" value="Nonribosomal peptide synthetase, condensation domain"/>
    <property type="match status" value="1"/>
</dbReference>
<reference evidence="5 6" key="1">
    <citation type="submission" date="2021-08" db="EMBL/GenBank/DDBJ databases">
        <title>The genome sequence of Chitinophaga sp. B61.</title>
        <authorList>
            <person name="Zhang X."/>
        </authorList>
    </citation>
    <scope>NUCLEOTIDE SEQUENCE [LARGE SCALE GENOMIC DNA]</scope>
    <source>
        <strain evidence="5 6">B61</strain>
    </source>
</reference>
<feature type="domain" description="Carrier" evidence="4">
    <location>
        <begin position="951"/>
        <end position="1026"/>
    </location>
</feature>
<dbReference type="PROSITE" id="PS00012">
    <property type="entry name" value="PHOSPHOPANTETHEINE"/>
    <property type="match status" value="1"/>
</dbReference>
<dbReference type="SMART" id="SM00823">
    <property type="entry name" value="PKS_PP"/>
    <property type="match status" value="1"/>
</dbReference>
<name>A0ABS7GHN6_9BACT</name>
<dbReference type="InterPro" id="IPR001242">
    <property type="entry name" value="Condensation_dom"/>
</dbReference>
<gene>
    <name evidence="5" type="ORF">K1Y79_22905</name>
</gene>
<evidence type="ECO:0000256" key="1">
    <source>
        <dbReference type="ARBA" id="ARBA00001957"/>
    </source>
</evidence>
<dbReference type="Gene3D" id="2.30.38.10">
    <property type="entry name" value="Luciferase, Domain 3"/>
    <property type="match status" value="1"/>
</dbReference>
<dbReference type="PANTHER" id="PTHR45527:SF1">
    <property type="entry name" value="FATTY ACID SYNTHASE"/>
    <property type="match status" value="1"/>
</dbReference>
<dbReference type="Gene3D" id="3.40.50.980">
    <property type="match status" value="2"/>
</dbReference>
<comment type="caution">
    <text evidence="5">The sequence shown here is derived from an EMBL/GenBank/DDBJ whole genome shotgun (WGS) entry which is preliminary data.</text>
</comment>
<keyword evidence="6" id="KW-1185">Reference proteome</keyword>
<dbReference type="SUPFAM" id="SSF47336">
    <property type="entry name" value="ACP-like"/>
    <property type="match status" value="1"/>
</dbReference>
<dbReference type="InterPro" id="IPR000873">
    <property type="entry name" value="AMP-dep_synth/lig_dom"/>
</dbReference>
<protein>
    <submittedName>
        <fullName evidence="5">Amino acid adenylation domain-containing protein</fullName>
    </submittedName>
</protein>
<dbReference type="InterPro" id="IPR020845">
    <property type="entry name" value="AMP-binding_CS"/>
</dbReference>
<proteinExistence type="predicted"/>
<evidence type="ECO:0000313" key="5">
    <source>
        <dbReference type="EMBL" id="MBW8687206.1"/>
    </source>
</evidence>
<dbReference type="Gene3D" id="3.30.300.30">
    <property type="match status" value="1"/>
</dbReference>
<dbReference type="InterPro" id="IPR023213">
    <property type="entry name" value="CAT-like_dom_sf"/>
</dbReference>
<keyword evidence="2" id="KW-0596">Phosphopantetheine</keyword>
<dbReference type="NCBIfam" id="TIGR01733">
    <property type="entry name" value="AA-adenyl-dom"/>
    <property type="match status" value="1"/>
</dbReference>
<dbReference type="Pfam" id="PF00668">
    <property type="entry name" value="Condensation"/>
    <property type="match status" value="1"/>
</dbReference>
<accession>A0ABS7GHN6</accession>
<dbReference type="InterPro" id="IPR009081">
    <property type="entry name" value="PP-bd_ACP"/>
</dbReference>
<dbReference type="Pfam" id="PF00550">
    <property type="entry name" value="PP-binding"/>
    <property type="match status" value="1"/>
</dbReference>
<organism evidence="5 6">
    <name type="scientific">Chitinophaga rhizophila</name>
    <dbReference type="NCBI Taxonomy" id="2866212"/>
    <lineage>
        <taxon>Bacteria</taxon>
        <taxon>Pseudomonadati</taxon>
        <taxon>Bacteroidota</taxon>
        <taxon>Chitinophagia</taxon>
        <taxon>Chitinophagales</taxon>
        <taxon>Chitinophagaceae</taxon>
        <taxon>Chitinophaga</taxon>
    </lineage>
</organism>
<dbReference type="Proteomes" id="UP000812961">
    <property type="component" value="Unassembled WGS sequence"/>
</dbReference>
<dbReference type="EMBL" id="JAICCF010000004">
    <property type="protein sequence ID" value="MBW8687206.1"/>
    <property type="molecule type" value="Genomic_DNA"/>
</dbReference>
<dbReference type="PANTHER" id="PTHR45527">
    <property type="entry name" value="NONRIBOSOMAL PEPTIDE SYNTHETASE"/>
    <property type="match status" value="1"/>
</dbReference>
<dbReference type="PROSITE" id="PS00455">
    <property type="entry name" value="AMP_BINDING"/>
    <property type="match status" value="1"/>
</dbReference>
<dbReference type="Gene3D" id="1.10.1200.10">
    <property type="entry name" value="ACP-like"/>
    <property type="match status" value="1"/>
</dbReference>
<dbReference type="InterPro" id="IPR036736">
    <property type="entry name" value="ACP-like_sf"/>
</dbReference>
<dbReference type="InterPro" id="IPR020806">
    <property type="entry name" value="PKS_PP-bd"/>
</dbReference>